<dbReference type="PANTHER" id="PTHR42806:SF1">
    <property type="entry name" value="GLYCINE DEHYDROGENASE (DECARBOXYLATING)"/>
    <property type="match status" value="1"/>
</dbReference>
<gene>
    <name evidence="2 4" type="primary">gcvPA</name>
    <name evidence="4" type="ORF">H9784_03570</name>
</gene>
<reference evidence="4" key="2">
    <citation type="submission" date="2021-04" db="EMBL/GenBank/DDBJ databases">
        <authorList>
            <person name="Gilroy R."/>
        </authorList>
    </citation>
    <scope>NUCLEOTIDE SEQUENCE</scope>
    <source>
        <strain evidence="4">5032</strain>
    </source>
</reference>
<dbReference type="Proteomes" id="UP000823821">
    <property type="component" value="Unassembled WGS sequence"/>
</dbReference>
<dbReference type="Pfam" id="PF02347">
    <property type="entry name" value="GDC-P"/>
    <property type="match status" value="1"/>
</dbReference>
<dbReference type="HAMAP" id="MF_00712">
    <property type="entry name" value="GcvPA"/>
    <property type="match status" value="1"/>
</dbReference>
<dbReference type="SUPFAM" id="SSF53383">
    <property type="entry name" value="PLP-dependent transferases"/>
    <property type="match status" value="1"/>
</dbReference>
<comment type="catalytic activity">
    <reaction evidence="2">
        <text>N(6)-[(R)-lipoyl]-L-lysyl-[glycine-cleavage complex H protein] + glycine + H(+) = N(6)-[(R)-S(8)-aminomethyldihydrolipoyl]-L-lysyl-[glycine-cleavage complex H protein] + CO2</text>
        <dbReference type="Rhea" id="RHEA:24304"/>
        <dbReference type="Rhea" id="RHEA-COMP:10494"/>
        <dbReference type="Rhea" id="RHEA-COMP:10495"/>
        <dbReference type="ChEBI" id="CHEBI:15378"/>
        <dbReference type="ChEBI" id="CHEBI:16526"/>
        <dbReference type="ChEBI" id="CHEBI:57305"/>
        <dbReference type="ChEBI" id="CHEBI:83099"/>
        <dbReference type="ChEBI" id="CHEBI:83143"/>
        <dbReference type="EC" id="1.4.4.2"/>
    </reaction>
</comment>
<dbReference type="InterPro" id="IPR049315">
    <property type="entry name" value="GDC-P_N"/>
</dbReference>
<dbReference type="InterPro" id="IPR015421">
    <property type="entry name" value="PyrdxlP-dep_Trfase_major"/>
</dbReference>
<evidence type="ECO:0000259" key="3">
    <source>
        <dbReference type="Pfam" id="PF02347"/>
    </source>
</evidence>
<organism evidence="4 5">
    <name type="scientific">Candidatus Desulfovibrio intestinavium</name>
    <dbReference type="NCBI Taxonomy" id="2838534"/>
    <lineage>
        <taxon>Bacteria</taxon>
        <taxon>Pseudomonadati</taxon>
        <taxon>Thermodesulfobacteriota</taxon>
        <taxon>Desulfovibrionia</taxon>
        <taxon>Desulfovibrionales</taxon>
        <taxon>Desulfovibrionaceae</taxon>
        <taxon>Desulfovibrio</taxon>
    </lineage>
</organism>
<comment type="caution">
    <text evidence="4">The sequence shown here is derived from an EMBL/GenBank/DDBJ whole genome shotgun (WGS) entry which is preliminary data.</text>
</comment>
<dbReference type="Gene3D" id="3.90.1150.10">
    <property type="entry name" value="Aspartate Aminotransferase, domain 1"/>
    <property type="match status" value="1"/>
</dbReference>
<dbReference type="Gene3D" id="3.40.640.10">
    <property type="entry name" value="Type I PLP-dependent aspartate aminotransferase-like (Major domain)"/>
    <property type="match status" value="1"/>
</dbReference>
<feature type="domain" description="Glycine cleavage system P-protein N-terminal" evidence="3">
    <location>
        <begin position="3"/>
        <end position="435"/>
    </location>
</feature>
<evidence type="ECO:0000256" key="2">
    <source>
        <dbReference type="HAMAP-Rule" id="MF_00712"/>
    </source>
</evidence>
<protein>
    <recommendedName>
        <fullName evidence="2">Probable glycine dehydrogenase (decarboxylating) subunit 1</fullName>
        <ecNumber evidence="2">1.4.4.2</ecNumber>
    </recommendedName>
    <alternativeName>
        <fullName evidence="2">Glycine cleavage system P-protein subunit 1</fullName>
    </alternativeName>
    <alternativeName>
        <fullName evidence="2">Glycine decarboxylase subunit 1</fullName>
    </alternativeName>
    <alternativeName>
        <fullName evidence="2">Glycine dehydrogenase (aminomethyl-transferring) subunit 1</fullName>
    </alternativeName>
</protein>
<dbReference type="GO" id="GO:0009116">
    <property type="term" value="P:nucleoside metabolic process"/>
    <property type="evidence" value="ECO:0007669"/>
    <property type="project" value="InterPro"/>
</dbReference>
<reference evidence="4" key="1">
    <citation type="journal article" date="2021" name="PeerJ">
        <title>Extensive microbial diversity within the chicken gut microbiome revealed by metagenomics and culture.</title>
        <authorList>
            <person name="Gilroy R."/>
            <person name="Ravi A."/>
            <person name="Getino M."/>
            <person name="Pursley I."/>
            <person name="Horton D.L."/>
            <person name="Alikhan N.F."/>
            <person name="Baker D."/>
            <person name="Gharbi K."/>
            <person name="Hall N."/>
            <person name="Watson M."/>
            <person name="Adriaenssens E.M."/>
            <person name="Foster-Nyarko E."/>
            <person name="Jarju S."/>
            <person name="Secka A."/>
            <person name="Antonio M."/>
            <person name="Oren A."/>
            <person name="Chaudhuri R.R."/>
            <person name="La Ragione R."/>
            <person name="Hildebrand F."/>
            <person name="Pallen M.J."/>
        </authorList>
    </citation>
    <scope>NUCLEOTIDE SEQUENCE</scope>
    <source>
        <strain evidence="4">5032</strain>
    </source>
</reference>
<dbReference type="GO" id="GO:0019464">
    <property type="term" value="P:glycine decarboxylation via glycine cleavage system"/>
    <property type="evidence" value="ECO:0007669"/>
    <property type="project" value="UniProtKB-UniRule"/>
</dbReference>
<keyword evidence="1 2" id="KW-0560">Oxidoreductase</keyword>
<sequence>MPFIPHTPDETAEMLSVIGVRTLDDLFADIPPQMRPAHFNLPKGLSEAAVCGYFENLAAKNRTEMVSFLGAGFYAHKIPAAVDALSNRSEFYTAYTPYQAECSQGTLQAIFEYQTAVCRLLDMDCANASVYDGGTALFEACMTAVRVSKRKVIVVDECVNPIWRVQLGTYTSDLDVDVRVVPQRNGTSDKEALKAAITDKCAAVVVQNPNFFGVVDDFSELFAHARAQKALGIISVYPVMQSVLKTPGEMGADIAVAEGQSLGQPLGFGGPYLGIMACRKEHIRQFPGRIVGRTQDVDGKTGYVLTLQAREQHIRRAKATSNICSNQALCALRSLIYLALMGPEGLARLAEHNMALTRYAVERLTALRGVTLLNKAPYGNEVALRLPVPAEQVVNALTAYNCMPGFPVARYYNFMDDVLLLACTENNTRQQIGFLAETIGGLL</sequence>
<comment type="subunit">
    <text evidence="2">The glycine cleavage system is composed of four proteins: P, T, L and H. In this organism, the P 'protein' is a heterodimer of two subunits.</text>
</comment>
<dbReference type="InterPro" id="IPR015424">
    <property type="entry name" value="PyrdxlP-dep_Trfase"/>
</dbReference>
<accession>A0A9D2HKY3</accession>
<dbReference type="InterPro" id="IPR015422">
    <property type="entry name" value="PyrdxlP-dep_Trfase_small"/>
</dbReference>
<dbReference type="AlphaFoldDB" id="A0A9D2HKY3"/>
<dbReference type="PANTHER" id="PTHR42806">
    <property type="entry name" value="GLYCINE CLEAVAGE SYSTEM P-PROTEIN"/>
    <property type="match status" value="1"/>
</dbReference>
<dbReference type="EC" id="1.4.4.2" evidence="2"/>
<evidence type="ECO:0000313" key="4">
    <source>
        <dbReference type="EMBL" id="HJA78641.1"/>
    </source>
</evidence>
<dbReference type="InterPro" id="IPR023010">
    <property type="entry name" value="GcvPA"/>
</dbReference>
<evidence type="ECO:0000313" key="5">
    <source>
        <dbReference type="Proteomes" id="UP000823821"/>
    </source>
</evidence>
<name>A0A9D2HKY3_9BACT</name>
<dbReference type="EMBL" id="DWZD01000020">
    <property type="protein sequence ID" value="HJA78641.1"/>
    <property type="molecule type" value="Genomic_DNA"/>
</dbReference>
<dbReference type="GO" id="GO:0004375">
    <property type="term" value="F:glycine dehydrogenase (decarboxylating) activity"/>
    <property type="evidence" value="ECO:0007669"/>
    <property type="project" value="UniProtKB-EC"/>
</dbReference>
<dbReference type="NCBIfam" id="NF001696">
    <property type="entry name" value="PRK00451.1"/>
    <property type="match status" value="1"/>
</dbReference>
<comment type="similarity">
    <text evidence="2">Belongs to the GcvP family. N-terminal subunit subfamily.</text>
</comment>
<evidence type="ECO:0000256" key="1">
    <source>
        <dbReference type="ARBA" id="ARBA00023002"/>
    </source>
</evidence>
<dbReference type="PIRSF" id="PIRSF006815">
    <property type="entry name" value="GcvPA"/>
    <property type="match status" value="1"/>
</dbReference>
<proteinExistence type="inferred from homology"/>
<comment type="function">
    <text evidence="2">The glycine cleavage system catalyzes the degradation of glycine. The P protein binds the alpha-amino group of glycine through its pyridoxal phosphate cofactor; CO(2) is released and the remaining methylamine moiety is then transferred to the lipoamide cofactor of the H protein.</text>
</comment>